<dbReference type="EMBL" id="VLKK01000022">
    <property type="protein sequence ID" value="TWH90280.1"/>
    <property type="molecule type" value="Genomic_DNA"/>
</dbReference>
<dbReference type="InterPro" id="IPR019533">
    <property type="entry name" value="Peptidase_S26"/>
</dbReference>
<dbReference type="Proteomes" id="UP000316624">
    <property type="component" value="Unassembled WGS sequence"/>
</dbReference>
<evidence type="ECO:0000313" key="3">
    <source>
        <dbReference type="Proteomes" id="UP000316624"/>
    </source>
</evidence>
<reference evidence="2 3" key="1">
    <citation type="journal article" date="2015" name="Stand. Genomic Sci.">
        <title>Genomic Encyclopedia of Bacterial and Archaeal Type Strains, Phase III: the genomes of soil and plant-associated and newly described type strains.</title>
        <authorList>
            <person name="Whitman W.B."/>
            <person name="Woyke T."/>
            <person name="Klenk H.P."/>
            <person name="Zhou Y."/>
            <person name="Lilburn T.G."/>
            <person name="Beck B.J."/>
            <person name="De Vos P."/>
            <person name="Vandamme P."/>
            <person name="Eisen J.A."/>
            <person name="Garrity G."/>
            <person name="Hugenholtz P."/>
            <person name="Kyrpides N.C."/>
        </authorList>
    </citation>
    <scope>NUCLEOTIDE SEQUENCE [LARGE SCALE GENOMIC DNA]</scope>
    <source>
        <strain evidence="2 3">CGMCC 1.7748</strain>
    </source>
</reference>
<dbReference type="GO" id="GO:0004252">
    <property type="term" value="F:serine-type endopeptidase activity"/>
    <property type="evidence" value="ECO:0007669"/>
    <property type="project" value="InterPro"/>
</dbReference>
<comment type="caution">
    <text evidence="2">The sequence shown here is derived from an EMBL/GenBank/DDBJ whole genome shotgun (WGS) entry which is preliminary data.</text>
</comment>
<sequence length="188" mass="20463">MTSTAKRSRALRTVLIGFIPVAAAATVAATLPGPIVIHNPSPSLPIGYYARTGARPTTGRIIAFQIPPMGRPYAAEHMPPLIRAGIIKQIAAGQGDRVCTTGPDGLAINGRAVAPIVQADRFGRQLPHWRACRTLRAGEYFVFSDRIPNSYDSRYYGPVRSTDIIGTFRPIWTDGERAPLAKNREEKN</sequence>
<evidence type="ECO:0000259" key="1">
    <source>
        <dbReference type="Pfam" id="PF10502"/>
    </source>
</evidence>
<gene>
    <name evidence="2" type="ORF">IQ35_03563</name>
</gene>
<proteinExistence type="predicted"/>
<organism evidence="2 3">
    <name type="scientific">Sphingobium wenxiniae (strain DSM 21828 / CGMCC 1.7748 / JZ-1)</name>
    <dbReference type="NCBI Taxonomy" id="595605"/>
    <lineage>
        <taxon>Bacteria</taxon>
        <taxon>Pseudomonadati</taxon>
        <taxon>Pseudomonadota</taxon>
        <taxon>Alphaproteobacteria</taxon>
        <taxon>Sphingomonadales</taxon>
        <taxon>Sphingomonadaceae</taxon>
        <taxon>Sphingobium</taxon>
    </lineage>
</organism>
<dbReference type="GO" id="GO:0006465">
    <property type="term" value="P:signal peptide processing"/>
    <property type="evidence" value="ECO:0007669"/>
    <property type="project" value="InterPro"/>
</dbReference>
<dbReference type="AlphaFoldDB" id="A0A562K4C9"/>
<keyword evidence="3" id="KW-1185">Reference proteome</keyword>
<dbReference type="InterPro" id="IPR036286">
    <property type="entry name" value="LexA/Signal_pep-like_sf"/>
</dbReference>
<evidence type="ECO:0000313" key="2">
    <source>
        <dbReference type="EMBL" id="TWH90280.1"/>
    </source>
</evidence>
<feature type="domain" description="Peptidase S26" evidence="1">
    <location>
        <begin position="13"/>
        <end position="172"/>
    </location>
</feature>
<dbReference type="RefSeq" id="WP_088185023.1">
    <property type="nucleotide sequence ID" value="NZ_JACIIY010000024.1"/>
</dbReference>
<dbReference type="SUPFAM" id="SSF51306">
    <property type="entry name" value="LexA/Signal peptidase"/>
    <property type="match status" value="1"/>
</dbReference>
<dbReference type="Pfam" id="PF10502">
    <property type="entry name" value="Peptidase_S26"/>
    <property type="match status" value="1"/>
</dbReference>
<dbReference type="Gene3D" id="2.10.109.10">
    <property type="entry name" value="Umud Fragment, subunit A"/>
    <property type="match status" value="1"/>
</dbReference>
<accession>A0A562K4C9</accession>
<name>A0A562K4C9_SPHWJ</name>
<protein>
    <submittedName>
        <fullName evidence="2">Conjugative transfer signal peptidase TraF</fullName>
    </submittedName>
</protein>